<reference evidence="12" key="1">
    <citation type="submission" date="2025-08" db="UniProtKB">
        <authorList>
            <consortium name="RefSeq"/>
        </authorList>
    </citation>
    <scope>IDENTIFICATION</scope>
</reference>
<dbReference type="Pfam" id="PF02696">
    <property type="entry name" value="SelO"/>
    <property type="match status" value="1"/>
</dbReference>
<proteinExistence type="inferred from homology"/>
<comment type="cofactor">
    <cofactor evidence="1">
        <name>Mg(2+)</name>
        <dbReference type="ChEBI" id="CHEBI:18420"/>
    </cofactor>
</comment>
<dbReference type="Proteomes" id="UP000694888">
    <property type="component" value="Unplaced"/>
</dbReference>
<keyword evidence="3" id="KW-0808">Transferase</keyword>
<keyword evidence="8" id="KW-0460">Magnesium</keyword>
<evidence type="ECO:0000256" key="4">
    <source>
        <dbReference type="ARBA" id="ARBA00022695"/>
    </source>
</evidence>
<evidence type="ECO:0000256" key="7">
    <source>
        <dbReference type="ARBA" id="ARBA00022840"/>
    </source>
</evidence>
<dbReference type="NCBIfam" id="NF000658">
    <property type="entry name" value="PRK00029.1"/>
    <property type="match status" value="1"/>
</dbReference>
<keyword evidence="6" id="KW-0547">Nucleotide-binding</keyword>
<dbReference type="RefSeq" id="XP_005109894.2">
    <property type="nucleotide sequence ID" value="XM_005109837.3"/>
</dbReference>
<keyword evidence="7" id="KW-0067">ATP-binding</keyword>
<dbReference type="PANTHER" id="PTHR12153:SF18">
    <property type="entry name" value="SELENOPROTEIN O"/>
    <property type="match status" value="1"/>
</dbReference>
<evidence type="ECO:0000313" key="11">
    <source>
        <dbReference type="Proteomes" id="UP000694888"/>
    </source>
</evidence>
<keyword evidence="11" id="KW-1185">Reference proteome</keyword>
<evidence type="ECO:0000313" key="12">
    <source>
        <dbReference type="RefSeq" id="XP_005109894.2"/>
    </source>
</evidence>
<keyword evidence="10" id="KW-0732">Signal</keyword>
<dbReference type="PANTHER" id="PTHR12153">
    <property type="entry name" value="SELENOPROTEIN O"/>
    <property type="match status" value="1"/>
</dbReference>
<comment type="similarity">
    <text evidence="2">Belongs to the SELO family.</text>
</comment>
<dbReference type="InterPro" id="IPR003846">
    <property type="entry name" value="SelO"/>
</dbReference>
<evidence type="ECO:0000256" key="1">
    <source>
        <dbReference type="ARBA" id="ARBA00001946"/>
    </source>
</evidence>
<accession>A0ABM0K6I2</accession>
<sequence length="624" mass="71470">MVGQLGCHDMKGVFWLFRTLFLFGPVLKVVCDDFCWREPETERFGRFVLEIVGDDRRNVPCWLEQRRGICSAEETKAKVGFATPISPHYDCLRNPEILYSSFQEWLTCFRQSLKDTFPVDKVKGNFVRTVRNALFSHVNPTGLKSNVKLCCASKAVLTDCLDLHPTVTVTDLFIDFMNGNNRSGLFPPSLAHRYGGHQFGHWAGQLGDGRAILLGDYQNRKGERWELQLKGSGKTPYSRAGDGRAVLRSSVREFLASEAMHYLGVPTSRAAALIVSDDEVVRDQFYDGHPLPERTAIVLRLAPSWFRIGSLEILSYTGETELLRLLLDNVIKSFFVNIDINSQDKYLMLFQEIVSSTAHLIAQWQGIGFAHGVCNTDNFSLLSITIDYGPFGFMDAYDPKFVPNFSDDEKRYSFENQPDVGFFNMEKLLRALEPVLRNQQIKSASIILKGYVELYKSFFLKVFAKKFGFNTVKRHEDENLIATFLKILEDTGADFTMSFRELGEISFMNLTKGEISKSFWALRVISQHEWFQHFINLYNIRLKSEDITDHERQKLMNKNNPRYVLRNWIAQRAISAVEKNDFAFVHRLQKVLEKPFSKQDDAEVLGFASKPPQWAANLFVSCSS</sequence>
<evidence type="ECO:0000256" key="6">
    <source>
        <dbReference type="ARBA" id="ARBA00022741"/>
    </source>
</evidence>
<keyword evidence="4 12" id="KW-0548">Nucleotidyltransferase</keyword>
<evidence type="ECO:0000256" key="10">
    <source>
        <dbReference type="SAM" id="SignalP"/>
    </source>
</evidence>
<evidence type="ECO:0000256" key="5">
    <source>
        <dbReference type="ARBA" id="ARBA00022723"/>
    </source>
</evidence>
<organism evidence="11 12">
    <name type="scientific">Aplysia californica</name>
    <name type="common">California sea hare</name>
    <dbReference type="NCBI Taxonomy" id="6500"/>
    <lineage>
        <taxon>Eukaryota</taxon>
        <taxon>Metazoa</taxon>
        <taxon>Spiralia</taxon>
        <taxon>Lophotrochozoa</taxon>
        <taxon>Mollusca</taxon>
        <taxon>Gastropoda</taxon>
        <taxon>Heterobranchia</taxon>
        <taxon>Euthyneura</taxon>
        <taxon>Tectipleura</taxon>
        <taxon>Aplysiida</taxon>
        <taxon>Aplysioidea</taxon>
        <taxon>Aplysiidae</taxon>
        <taxon>Aplysia</taxon>
    </lineage>
</organism>
<gene>
    <name evidence="12" type="primary">LOC101845045</name>
</gene>
<protein>
    <recommendedName>
        <fullName evidence="9">Selenoprotein O</fullName>
    </recommendedName>
</protein>
<feature type="signal peptide" evidence="10">
    <location>
        <begin position="1"/>
        <end position="31"/>
    </location>
</feature>
<feature type="chain" id="PRO_5045626226" description="Selenoprotein O" evidence="10">
    <location>
        <begin position="32"/>
        <end position="624"/>
    </location>
</feature>
<evidence type="ECO:0000256" key="8">
    <source>
        <dbReference type="ARBA" id="ARBA00022842"/>
    </source>
</evidence>
<evidence type="ECO:0000256" key="2">
    <source>
        <dbReference type="ARBA" id="ARBA00009747"/>
    </source>
</evidence>
<dbReference type="HAMAP" id="MF_00692">
    <property type="entry name" value="SelO"/>
    <property type="match status" value="1"/>
</dbReference>
<dbReference type="GO" id="GO:0016779">
    <property type="term" value="F:nucleotidyltransferase activity"/>
    <property type="evidence" value="ECO:0007669"/>
    <property type="project" value="UniProtKB-KW"/>
</dbReference>
<evidence type="ECO:0000256" key="9">
    <source>
        <dbReference type="ARBA" id="ARBA00031547"/>
    </source>
</evidence>
<name>A0ABM0K6I2_APLCA</name>
<dbReference type="GeneID" id="101845045"/>
<evidence type="ECO:0000256" key="3">
    <source>
        <dbReference type="ARBA" id="ARBA00022679"/>
    </source>
</evidence>
<keyword evidence="5" id="KW-0479">Metal-binding</keyword>